<protein>
    <recommendedName>
        <fullName evidence="4">NADH dehydrogenase [ubiquinone] 1 alpha subcomplex assembly factor 3</fullName>
    </recommendedName>
</protein>
<feature type="region of interest" description="Disordered" evidence="1">
    <location>
        <begin position="52"/>
        <end position="72"/>
    </location>
</feature>
<dbReference type="InterPro" id="IPR007523">
    <property type="entry name" value="NDUFAF3/AAMDC"/>
</dbReference>
<dbReference type="GeneID" id="68092956"/>
<sequence length="235" mass="26304">MLAKLLTPSTAKQISLRFNSLIKNNNSVNVCNLGFVHQQIREFSSKLNYLRNKTSSNSRDDDNYHPTQPGQPQSAANLEQFNLIQYDPNVVFISGYGQRSFFLGNTRIFGSIFATTKQVFLWDVSNPHDITIESLALAEYLNPTPTLLLVGTGHTMVRLPQEVHEHFRSNGVVIEEMPSVNAVSTFNVLNQEGRDVCLACLSLEPVNVRELTPTKAPTLFIEIKDAISRLPPSIM</sequence>
<dbReference type="Proteomes" id="UP000816034">
    <property type="component" value="Unassembled WGS sequence"/>
</dbReference>
<proteinExistence type="predicted"/>
<dbReference type="AlphaFoldDB" id="A0AA88KLW3"/>
<evidence type="ECO:0000313" key="2">
    <source>
        <dbReference type="EMBL" id="KAG2388330.1"/>
    </source>
</evidence>
<evidence type="ECO:0008006" key="4">
    <source>
        <dbReference type="Google" id="ProtNLM"/>
    </source>
</evidence>
<reference evidence="2 3" key="1">
    <citation type="journal article" date="2018" name="BMC Genomics">
        <title>The genome of Naegleria lovaniensis, the basis for a comparative approach to unravel pathogenicity factors of the human pathogenic amoeba N. fowleri.</title>
        <authorList>
            <person name="Liechti N."/>
            <person name="Schurch N."/>
            <person name="Bruggmann R."/>
            <person name="Wittwer M."/>
        </authorList>
    </citation>
    <scope>NUCLEOTIDE SEQUENCE [LARGE SCALE GENOMIC DNA]</scope>
    <source>
        <strain evidence="2 3">ATCC 30569</strain>
    </source>
</reference>
<accession>A0AA88KLW3</accession>
<dbReference type="GO" id="GO:0005743">
    <property type="term" value="C:mitochondrial inner membrane"/>
    <property type="evidence" value="ECO:0007669"/>
    <property type="project" value="TreeGrafter"/>
</dbReference>
<dbReference type="InterPro" id="IPR036748">
    <property type="entry name" value="MTH938-like_sf"/>
</dbReference>
<name>A0AA88KLW3_NAELO</name>
<gene>
    <name evidence="2" type="ORF">C9374_000494</name>
</gene>
<evidence type="ECO:0000313" key="3">
    <source>
        <dbReference type="Proteomes" id="UP000816034"/>
    </source>
</evidence>
<dbReference type="PANTHER" id="PTHR21192">
    <property type="entry name" value="NUCLEAR PROTEIN E3-3"/>
    <property type="match status" value="1"/>
</dbReference>
<comment type="caution">
    <text evidence="2">The sequence shown here is derived from an EMBL/GenBank/DDBJ whole genome shotgun (WGS) entry which is preliminary data.</text>
</comment>
<dbReference type="PANTHER" id="PTHR21192:SF2">
    <property type="entry name" value="NADH DEHYDROGENASE [UBIQUINONE] 1 ALPHA SUBCOMPLEX ASSEMBLY FACTOR 3"/>
    <property type="match status" value="1"/>
</dbReference>
<organism evidence="2 3">
    <name type="scientific">Naegleria lovaniensis</name>
    <name type="common">Amoeba</name>
    <dbReference type="NCBI Taxonomy" id="51637"/>
    <lineage>
        <taxon>Eukaryota</taxon>
        <taxon>Discoba</taxon>
        <taxon>Heterolobosea</taxon>
        <taxon>Tetramitia</taxon>
        <taxon>Eutetramitia</taxon>
        <taxon>Vahlkampfiidae</taxon>
        <taxon>Naegleria</taxon>
    </lineage>
</organism>
<dbReference type="GO" id="GO:0032981">
    <property type="term" value="P:mitochondrial respiratory chain complex I assembly"/>
    <property type="evidence" value="ECO:0007669"/>
    <property type="project" value="TreeGrafter"/>
</dbReference>
<evidence type="ECO:0000256" key="1">
    <source>
        <dbReference type="SAM" id="MobiDB-lite"/>
    </source>
</evidence>
<keyword evidence="3" id="KW-1185">Reference proteome</keyword>
<dbReference type="SUPFAM" id="SSF64076">
    <property type="entry name" value="MTH938-like"/>
    <property type="match status" value="1"/>
</dbReference>
<dbReference type="Pfam" id="PF04430">
    <property type="entry name" value="DUF498"/>
    <property type="match status" value="1"/>
</dbReference>
<dbReference type="RefSeq" id="XP_044552322.1">
    <property type="nucleotide sequence ID" value="XM_044694634.1"/>
</dbReference>
<dbReference type="Gene3D" id="3.40.1230.10">
    <property type="entry name" value="MTH938-like"/>
    <property type="match status" value="1"/>
</dbReference>
<dbReference type="EMBL" id="PYSW02000010">
    <property type="protein sequence ID" value="KAG2388330.1"/>
    <property type="molecule type" value="Genomic_DNA"/>
</dbReference>